<dbReference type="CDD" id="cd16383">
    <property type="entry name" value="GUN4"/>
    <property type="match status" value="1"/>
</dbReference>
<dbReference type="Pfam" id="PF05419">
    <property type="entry name" value="GUN4"/>
    <property type="match status" value="1"/>
</dbReference>
<organism evidence="3">
    <name type="scientific">Balbiania investiens</name>
    <dbReference type="NCBI Taxonomy" id="111861"/>
    <lineage>
        <taxon>Eukaryota</taxon>
        <taxon>Rhodophyta</taxon>
        <taxon>Florideophyceae</taxon>
        <taxon>Nemaliophycidae</taxon>
        <taxon>Balbianiales</taxon>
        <taxon>Balbianiaceae</taxon>
        <taxon>Balbiania</taxon>
    </lineage>
</organism>
<dbReference type="GeneID" id="40138681"/>
<dbReference type="PANTHER" id="PTHR34800:SF1">
    <property type="entry name" value="TETRAPYRROLE-BINDING PROTEIN, CHLOROPLASTIC"/>
    <property type="match status" value="1"/>
</dbReference>
<name>A0A4D6BKM2_9FLOR</name>
<dbReference type="AlphaFoldDB" id="A0A4D6BKM2"/>
<dbReference type="RefSeq" id="YP_009628761.1">
    <property type="nucleotide sequence ID" value="NC_042171.1"/>
</dbReference>
<dbReference type="PANTHER" id="PTHR34800">
    <property type="entry name" value="TETRAPYRROLE-BINDING PROTEIN, CHLOROPLASTIC"/>
    <property type="match status" value="1"/>
</dbReference>
<sequence length="245" mass="28126">MTLNILGKDLAMLQELSTKTDDSSISKQLDLINSIYANGTNGQDKLLTLLIERNQLASRRVNCVDGLIFELLLQSNNVNIKKDINMNFKNGIVPLKSAYNIDYIPLQKLLVSKNFQAADRITQIKLCELSRKAGNHERDWLYFTDILLLPAEDLYSIDQLWQVHSQGLFGLSIQRNIWLAQNSNWEKLWDKIGWKINKVACRYPCEFIWDLSAPAGHLPLFNQLRGVQVLASLFLHPVWTQSLKE</sequence>
<dbReference type="EMBL" id="MH026108">
    <property type="protein sequence ID" value="QBX88544.1"/>
    <property type="molecule type" value="Genomic_DNA"/>
</dbReference>
<evidence type="ECO:0000259" key="2">
    <source>
        <dbReference type="Pfam" id="PF16416"/>
    </source>
</evidence>
<reference evidence="3" key="1">
    <citation type="journal article" date="2019" name="Phycologia">
        <title>Chloroplast and mitochondrial genomes of Balbiania investiens (Balbianiales, Nemaliophycidae).</title>
        <authorList>
            <person name="Evans J.R."/>
            <person name="StAmour N."/>
            <person name="Verbruggen H."/>
            <person name="Salomaki E.D."/>
            <person name="Vis M.L."/>
        </authorList>
    </citation>
    <scope>NUCLEOTIDE SEQUENCE</scope>
</reference>
<dbReference type="Gene3D" id="1.10.10.1770">
    <property type="entry name" value="Gun4-like"/>
    <property type="match status" value="1"/>
</dbReference>
<feature type="domain" description="GUN4-like" evidence="1">
    <location>
        <begin position="97"/>
        <end position="237"/>
    </location>
</feature>
<protein>
    <recommendedName>
        <fullName evidence="4">GUN4-like domain-containing protein</fullName>
    </recommendedName>
</protein>
<keyword evidence="3" id="KW-0934">Plastid</keyword>
<dbReference type="InterPro" id="IPR016024">
    <property type="entry name" value="ARM-type_fold"/>
</dbReference>
<accession>A0A4D6BKM2</accession>
<dbReference type="SUPFAM" id="SSF140869">
    <property type="entry name" value="GUN4-like"/>
    <property type="match status" value="1"/>
</dbReference>
<geneLocation type="plastid" evidence="3"/>
<dbReference type="Pfam" id="PF16416">
    <property type="entry name" value="GUN4_N"/>
    <property type="match status" value="1"/>
</dbReference>
<evidence type="ECO:0000313" key="3">
    <source>
        <dbReference type="EMBL" id="QBX88544.1"/>
    </source>
</evidence>
<dbReference type="InterPro" id="IPR032192">
    <property type="entry name" value="GUN4_N"/>
</dbReference>
<evidence type="ECO:0008006" key="4">
    <source>
        <dbReference type="Google" id="ProtNLM"/>
    </source>
</evidence>
<dbReference type="InterPro" id="IPR037215">
    <property type="entry name" value="GUN4-like_sf"/>
</dbReference>
<feature type="domain" description="GUN4 N-terminal ARM-like repeat" evidence="2">
    <location>
        <begin position="13"/>
        <end position="88"/>
    </location>
</feature>
<gene>
    <name evidence="3" type="primary">ycf53</name>
</gene>
<proteinExistence type="predicted"/>
<dbReference type="SUPFAM" id="SSF48371">
    <property type="entry name" value="ARM repeat"/>
    <property type="match status" value="1"/>
</dbReference>
<dbReference type="GO" id="GO:0046906">
    <property type="term" value="F:tetrapyrrole binding"/>
    <property type="evidence" value="ECO:0007669"/>
    <property type="project" value="TreeGrafter"/>
</dbReference>
<dbReference type="Gene3D" id="1.25.40.620">
    <property type="match status" value="1"/>
</dbReference>
<evidence type="ECO:0000259" key="1">
    <source>
        <dbReference type="Pfam" id="PF05419"/>
    </source>
</evidence>
<dbReference type="InterPro" id="IPR008629">
    <property type="entry name" value="GUN4-like"/>
</dbReference>